<dbReference type="PIRSF" id="PIRSF000521">
    <property type="entry name" value="Transaminase_4ab_Lys_Orn"/>
    <property type="match status" value="1"/>
</dbReference>
<comment type="pathway">
    <text evidence="6">Amino-acid biosynthesis; L-arginine biosynthesis; N(2)-acetyl-L-ornithine from L-glutamate: step 4/4.</text>
</comment>
<accession>A0A255D674</accession>
<dbReference type="GO" id="GO:0006526">
    <property type="term" value="P:L-arginine biosynthetic process"/>
    <property type="evidence" value="ECO:0007669"/>
    <property type="project" value="UniProtKB-UniRule"/>
</dbReference>
<dbReference type="Proteomes" id="UP000216063">
    <property type="component" value="Unassembled WGS sequence"/>
</dbReference>
<dbReference type="SUPFAM" id="SSF53383">
    <property type="entry name" value="PLP-dependent transferases"/>
    <property type="match status" value="1"/>
</dbReference>
<feature type="binding site" evidence="6">
    <location>
        <begin position="214"/>
        <end position="217"/>
    </location>
    <ligand>
        <name>pyridoxal 5'-phosphate</name>
        <dbReference type="ChEBI" id="CHEBI:597326"/>
    </ligand>
</feature>
<evidence type="ECO:0000256" key="3">
    <source>
        <dbReference type="ARBA" id="ARBA00022605"/>
    </source>
</evidence>
<dbReference type="GO" id="GO:0005737">
    <property type="term" value="C:cytoplasm"/>
    <property type="evidence" value="ECO:0007669"/>
    <property type="project" value="UniProtKB-SubCell"/>
</dbReference>
<dbReference type="RefSeq" id="WP_094484269.1">
    <property type="nucleotide sequence ID" value="NZ_NOZR01000035.1"/>
</dbReference>
<evidence type="ECO:0000256" key="6">
    <source>
        <dbReference type="HAMAP-Rule" id="MF_01107"/>
    </source>
</evidence>
<comment type="catalytic activity">
    <reaction evidence="6">
        <text>N(2)-acetyl-L-ornithine + 2-oxoglutarate = N-acetyl-L-glutamate 5-semialdehyde + L-glutamate</text>
        <dbReference type="Rhea" id="RHEA:18049"/>
        <dbReference type="ChEBI" id="CHEBI:16810"/>
        <dbReference type="ChEBI" id="CHEBI:29123"/>
        <dbReference type="ChEBI" id="CHEBI:29985"/>
        <dbReference type="ChEBI" id="CHEBI:57805"/>
        <dbReference type="EC" id="2.6.1.11"/>
    </reaction>
</comment>
<protein>
    <recommendedName>
        <fullName evidence="6">Acetylornithine aminotransferase</fullName>
        <shortName evidence="6">ACOAT</shortName>
        <ecNumber evidence="6">2.6.1.11</ecNumber>
    </recommendedName>
</protein>
<dbReference type="GO" id="GO:0042802">
    <property type="term" value="F:identical protein binding"/>
    <property type="evidence" value="ECO:0007669"/>
    <property type="project" value="TreeGrafter"/>
</dbReference>
<dbReference type="UniPathway" id="UPA00068">
    <property type="reaction ID" value="UER00109"/>
</dbReference>
<evidence type="ECO:0000256" key="2">
    <source>
        <dbReference type="ARBA" id="ARBA00022576"/>
    </source>
</evidence>
<dbReference type="Pfam" id="PF00202">
    <property type="entry name" value="Aminotran_3"/>
    <property type="match status" value="1"/>
</dbReference>
<dbReference type="EMBL" id="NOZR01000035">
    <property type="protein sequence ID" value="OYN74869.1"/>
    <property type="molecule type" value="Genomic_DNA"/>
</dbReference>
<feature type="binding site" evidence="6">
    <location>
        <position position="129"/>
    </location>
    <ligand>
        <name>pyridoxal 5'-phosphate</name>
        <dbReference type="ChEBI" id="CHEBI:597326"/>
    </ligand>
</feature>
<evidence type="ECO:0000313" key="7">
    <source>
        <dbReference type="EMBL" id="OYN74869.1"/>
    </source>
</evidence>
<comment type="cofactor">
    <cofactor evidence="6">
        <name>pyridoxal 5'-phosphate</name>
        <dbReference type="ChEBI" id="CHEBI:597326"/>
    </cofactor>
    <text evidence="6">Binds 1 pyridoxal phosphate per subunit.</text>
</comment>
<feature type="binding site" evidence="6">
    <location>
        <position position="132"/>
    </location>
    <ligand>
        <name>N(2)-acetyl-L-ornithine</name>
        <dbReference type="ChEBI" id="CHEBI:57805"/>
    </ligand>
</feature>
<comment type="caution">
    <text evidence="7">The sequence shown here is derived from an EMBL/GenBank/DDBJ whole genome shotgun (WGS) entry which is preliminary data.</text>
</comment>
<dbReference type="GO" id="GO:0003992">
    <property type="term" value="F:N2-acetyl-L-ornithine:2-oxoglutarate 5-aminotransferase activity"/>
    <property type="evidence" value="ECO:0007669"/>
    <property type="project" value="UniProtKB-UniRule"/>
</dbReference>
<gene>
    <name evidence="6" type="primary">argD</name>
    <name evidence="7" type="ORF">CG716_27300</name>
</gene>
<dbReference type="InterPro" id="IPR005814">
    <property type="entry name" value="Aminotrans_3"/>
</dbReference>
<evidence type="ECO:0000256" key="4">
    <source>
        <dbReference type="ARBA" id="ARBA00022679"/>
    </source>
</evidence>
<feature type="binding site" evidence="6">
    <location>
        <begin position="103"/>
        <end position="104"/>
    </location>
    <ligand>
        <name>pyridoxal 5'-phosphate</name>
        <dbReference type="ChEBI" id="CHEBI:597326"/>
    </ligand>
</feature>
<dbReference type="InterPro" id="IPR015421">
    <property type="entry name" value="PyrdxlP-dep_Trfase_major"/>
</dbReference>
<proteinExistence type="inferred from homology"/>
<sequence>MTLLERWSDIMMDNYGTPPLALASGDGAVVTDENGKTYLDLLGGIAVNILGHRHPAIIEAVTTQLNTLGHTSNLYATEPGIALAEALVDQLDTPARVFFCNSGTEANEVAFKITRLTGRTKLVAAQNAFHGRTMGSLALTGQPTKQAPFEPLPGDVTHVPYGDVDALDAAVSDQTAAVFLEPIMGEGGVVVPPEGYLAAAREITSRHGALLVLDEVQTGVGRTGAFFAHQHDGITPDIVTLAKGLGGGLPIGACLALGDTADLLTPGLHGSTFGGNPVCTAAALAVLKVLAQEDLVNRADLLGKTLSHGIESLGHPLVDHVRGRGLLRGVVLTAPQGKAVETAARDAGFLVNAAAPDVVRLAPPLIITEVQIDDFLTALPAILDEAAQ</sequence>
<dbReference type="NCBIfam" id="NF002325">
    <property type="entry name" value="PRK01278.1"/>
    <property type="match status" value="1"/>
</dbReference>
<comment type="subcellular location">
    <subcellularLocation>
        <location evidence="6">Cytoplasm</location>
    </subcellularLocation>
</comment>
<dbReference type="Gene3D" id="3.90.1150.10">
    <property type="entry name" value="Aspartate Aminotransferase, domain 1"/>
    <property type="match status" value="1"/>
</dbReference>
<dbReference type="CDD" id="cd00610">
    <property type="entry name" value="OAT_like"/>
    <property type="match status" value="1"/>
</dbReference>
<keyword evidence="4 6" id="KW-0808">Transferase</keyword>
<dbReference type="PANTHER" id="PTHR11986">
    <property type="entry name" value="AMINOTRANSFERASE CLASS III"/>
    <property type="match status" value="1"/>
</dbReference>
<feature type="modified residue" description="N6-(pyridoxal phosphate)lysine" evidence="6">
    <location>
        <position position="243"/>
    </location>
</feature>
<dbReference type="NCBIfam" id="NF002874">
    <property type="entry name" value="PRK03244.1"/>
    <property type="match status" value="1"/>
</dbReference>
<comment type="miscellaneous">
    <text evidence="6">May also have succinyldiaminopimelate aminotransferase activity, thus carrying out the corresponding step in lysine biosynthesis.</text>
</comment>
<dbReference type="OrthoDB" id="9801052at2"/>
<keyword evidence="8" id="KW-1185">Reference proteome</keyword>
<dbReference type="FunFam" id="3.40.640.10:FF:000004">
    <property type="entry name" value="Acetylornithine aminotransferase"/>
    <property type="match status" value="1"/>
</dbReference>
<keyword evidence="5 6" id="KW-0663">Pyridoxal phosphate</keyword>
<organism evidence="7 8">
    <name type="scientific">Mycolicibacterium sphagni</name>
    <dbReference type="NCBI Taxonomy" id="1786"/>
    <lineage>
        <taxon>Bacteria</taxon>
        <taxon>Bacillati</taxon>
        <taxon>Actinomycetota</taxon>
        <taxon>Actinomycetes</taxon>
        <taxon>Mycobacteriales</taxon>
        <taxon>Mycobacteriaceae</taxon>
        <taxon>Mycolicibacterium</taxon>
    </lineage>
</organism>
<evidence type="ECO:0000313" key="8">
    <source>
        <dbReference type="Proteomes" id="UP000216063"/>
    </source>
</evidence>
<dbReference type="InterPro" id="IPR050103">
    <property type="entry name" value="Class-III_PLP-dep_AT"/>
</dbReference>
<feature type="binding site" evidence="6">
    <location>
        <position position="271"/>
    </location>
    <ligand>
        <name>N(2)-acetyl-L-ornithine</name>
        <dbReference type="ChEBI" id="CHEBI:57805"/>
    </ligand>
</feature>
<keyword evidence="6" id="KW-0963">Cytoplasm</keyword>
<name>A0A255D674_9MYCO</name>
<dbReference type="Gene3D" id="3.40.640.10">
    <property type="entry name" value="Type I PLP-dependent aspartate aminotransferase-like (Major domain)"/>
    <property type="match status" value="1"/>
</dbReference>
<dbReference type="InterPro" id="IPR015422">
    <property type="entry name" value="PyrdxlP-dep_Trfase_small"/>
</dbReference>
<dbReference type="PANTHER" id="PTHR11986:SF79">
    <property type="entry name" value="ACETYLORNITHINE AMINOTRANSFERASE, MITOCHONDRIAL"/>
    <property type="match status" value="1"/>
</dbReference>
<keyword evidence="1 6" id="KW-0055">Arginine biosynthesis</keyword>
<dbReference type="InterPro" id="IPR049704">
    <property type="entry name" value="Aminotrans_3_PPA_site"/>
</dbReference>
<dbReference type="AlphaFoldDB" id="A0A255D674"/>
<keyword evidence="3 6" id="KW-0028">Amino-acid biosynthesis</keyword>
<comment type="subunit">
    <text evidence="6">Homodimer.</text>
</comment>
<comment type="similarity">
    <text evidence="6">Belongs to the class-III pyridoxal-phosphate-dependent aminotransferase family. ArgD subfamily.</text>
</comment>
<dbReference type="PROSITE" id="PS00600">
    <property type="entry name" value="AA_TRANSFER_CLASS_3"/>
    <property type="match status" value="1"/>
</dbReference>
<dbReference type="EC" id="2.6.1.11" evidence="6"/>
<keyword evidence="2 6" id="KW-0032">Aminotransferase</keyword>
<dbReference type="InterPro" id="IPR004636">
    <property type="entry name" value="AcOrn/SuccOrn_fam"/>
</dbReference>
<evidence type="ECO:0000256" key="1">
    <source>
        <dbReference type="ARBA" id="ARBA00022571"/>
    </source>
</evidence>
<dbReference type="InterPro" id="IPR015424">
    <property type="entry name" value="PyrdxlP-dep_Trfase"/>
</dbReference>
<dbReference type="GO" id="GO:0030170">
    <property type="term" value="F:pyridoxal phosphate binding"/>
    <property type="evidence" value="ECO:0007669"/>
    <property type="project" value="InterPro"/>
</dbReference>
<dbReference type="NCBIfam" id="TIGR00707">
    <property type="entry name" value="argD"/>
    <property type="match status" value="1"/>
</dbReference>
<feature type="binding site" evidence="6">
    <location>
        <position position="272"/>
    </location>
    <ligand>
        <name>pyridoxal 5'-phosphate</name>
        <dbReference type="ChEBI" id="CHEBI:597326"/>
    </ligand>
</feature>
<evidence type="ECO:0000256" key="5">
    <source>
        <dbReference type="ARBA" id="ARBA00022898"/>
    </source>
</evidence>
<dbReference type="HAMAP" id="MF_01107">
    <property type="entry name" value="ArgD_aminotrans_3"/>
    <property type="match status" value="1"/>
</dbReference>
<reference evidence="7 8" key="1">
    <citation type="submission" date="2017-07" db="EMBL/GenBank/DDBJ databases">
        <title>The new phylogeny of genus Mycobacterium.</title>
        <authorList>
            <person name="Tortoli E."/>
            <person name="Trovato A."/>
            <person name="Cirillo D.M."/>
        </authorList>
    </citation>
    <scope>NUCLEOTIDE SEQUENCE [LARGE SCALE GENOMIC DNA]</scope>
    <source>
        <strain evidence="7 8">ATCC 33027</strain>
    </source>
</reference>